<comment type="caution">
    <text evidence="2">The sequence shown here is derived from an EMBL/GenBank/DDBJ whole genome shotgun (WGS) entry which is preliminary data.</text>
</comment>
<evidence type="ECO:0000256" key="1">
    <source>
        <dbReference type="SAM" id="Phobius"/>
    </source>
</evidence>
<reference evidence="2 3" key="1">
    <citation type="submission" date="2020-08" db="EMBL/GenBank/DDBJ databases">
        <title>Sequencing the genomes of 1000 actinobacteria strains.</title>
        <authorList>
            <person name="Klenk H.-P."/>
        </authorList>
    </citation>
    <scope>NUCLEOTIDE SEQUENCE [LARGE SCALE GENOMIC DNA]</scope>
    <source>
        <strain evidence="2 3">DSM 44551</strain>
    </source>
</reference>
<protein>
    <submittedName>
        <fullName evidence="2">Uncharacterized protein</fullName>
    </submittedName>
</protein>
<dbReference type="RefSeq" id="WP_184395569.1">
    <property type="nucleotide sequence ID" value="NZ_BAAAJD010000102.1"/>
</dbReference>
<feature type="transmembrane region" description="Helical" evidence="1">
    <location>
        <begin position="14"/>
        <end position="37"/>
    </location>
</feature>
<organism evidence="2 3">
    <name type="scientific">Nocardiopsis composta</name>
    <dbReference type="NCBI Taxonomy" id="157465"/>
    <lineage>
        <taxon>Bacteria</taxon>
        <taxon>Bacillati</taxon>
        <taxon>Actinomycetota</taxon>
        <taxon>Actinomycetes</taxon>
        <taxon>Streptosporangiales</taxon>
        <taxon>Nocardiopsidaceae</taxon>
        <taxon>Nocardiopsis</taxon>
    </lineage>
</organism>
<dbReference type="Proteomes" id="UP000572635">
    <property type="component" value="Unassembled WGS sequence"/>
</dbReference>
<evidence type="ECO:0000313" key="2">
    <source>
        <dbReference type="EMBL" id="MBB5434716.1"/>
    </source>
</evidence>
<evidence type="ECO:0000313" key="3">
    <source>
        <dbReference type="Proteomes" id="UP000572635"/>
    </source>
</evidence>
<accession>A0A7W8QQT1</accession>
<keyword evidence="1" id="KW-1133">Transmembrane helix</keyword>
<keyword evidence="1" id="KW-0812">Transmembrane</keyword>
<keyword evidence="3" id="KW-1185">Reference proteome</keyword>
<name>A0A7W8QQT1_9ACTN</name>
<sequence>MSPTHPGPGPSRPFAVFGLLAVVSAMVIAAVLIAPAVHPVVRANEAHIAGEELMVRLLSFDHREHTGEPATVWGTELVNGTDRELVLTVSTGCRVGLPPRRAEALSVPEEITLPVDEARTWSDGCVGLAAGERFLYTVRLLDGAGNAAYPPVTFIGESPRPR</sequence>
<dbReference type="EMBL" id="JACHDB010000001">
    <property type="protein sequence ID" value="MBB5434716.1"/>
    <property type="molecule type" value="Genomic_DNA"/>
</dbReference>
<gene>
    <name evidence="2" type="ORF">HDA36_004800</name>
</gene>
<dbReference type="AlphaFoldDB" id="A0A7W8QQT1"/>
<keyword evidence="1" id="KW-0472">Membrane</keyword>
<proteinExistence type="predicted"/>